<evidence type="ECO:0000259" key="1">
    <source>
        <dbReference type="PROSITE" id="PS51029"/>
    </source>
</evidence>
<accession>A0ABD1FD49</accession>
<evidence type="ECO:0000313" key="2">
    <source>
        <dbReference type="EMBL" id="KAL1516086.1"/>
    </source>
</evidence>
<evidence type="ECO:0000313" key="3">
    <source>
        <dbReference type="Proteomes" id="UP001566132"/>
    </source>
</evidence>
<feature type="domain" description="MADF" evidence="1">
    <location>
        <begin position="18"/>
        <end position="104"/>
    </location>
</feature>
<proteinExistence type="predicted"/>
<dbReference type="InterPro" id="IPR006578">
    <property type="entry name" value="MADF-dom"/>
</dbReference>
<organism evidence="2 3">
    <name type="scientific">Hypothenemus hampei</name>
    <name type="common">Coffee berry borer</name>
    <dbReference type="NCBI Taxonomy" id="57062"/>
    <lineage>
        <taxon>Eukaryota</taxon>
        <taxon>Metazoa</taxon>
        <taxon>Ecdysozoa</taxon>
        <taxon>Arthropoda</taxon>
        <taxon>Hexapoda</taxon>
        <taxon>Insecta</taxon>
        <taxon>Pterygota</taxon>
        <taxon>Neoptera</taxon>
        <taxon>Endopterygota</taxon>
        <taxon>Coleoptera</taxon>
        <taxon>Polyphaga</taxon>
        <taxon>Cucujiformia</taxon>
        <taxon>Curculionidae</taxon>
        <taxon>Scolytinae</taxon>
        <taxon>Hypothenemus</taxon>
    </lineage>
</organism>
<protein>
    <recommendedName>
        <fullName evidence="1">MADF domain-containing protein</fullName>
    </recommendedName>
</protein>
<reference evidence="2 3" key="1">
    <citation type="submission" date="2024-05" db="EMBL/GenBank/DDBJ databases">
        <title>Genetic variation in Jamaican populations of the coffee berry borer (Hypothenemus hampei).</title>
        <authorList>
            <person name="Errbii M."/>
            <person name="Myrie A."/>
        </authorList>
    </citation>
    <scope>NUCLEOTIDE SEQUENCE [LARGE SCALE GENOMIC DNA]</scope>
    <source>
        <strain evidence="2">JA-Hopewell-2020-01-JO</strain>
        <tissue evidence="2">Whole body</tissue>
    </source>
</reference>
<dbReference type="PANTHER" id="PTHR12243:SF60">
    <property type="entry name" value="SI:CH211-15D5.12-RELATED"/>
    <property type="match status" value="1"/>
</dbReference>
<dbReference type="SMART" id="SM00595">
    <property type="entry name" value="MADF"/>
    <property type="match status" value="1"/>
</dbReference>
<dbReference type="Pfam" id="PF10545">
    <property type="entry name" value="MADF_DNA_bdg"/>
    <property type="match status" value="1"/>
</dbReference>
<dbReference type="EMBL" id="JBDJPC010000001">
    <property type="protein sequence ID" value="KAL1516086.1"/>
    <property type="molecule type" value="Genomic_DNA"/>
</dbReference>
<dbReference type="AlphaFoldDB" id="A0ABD1FD49"/>
<gene>
    <name evidence="2" type="ORF">ABEB36_000010</name>
</gene>
<name>A0ABD1FD49_HYPHA</name>
<dbReference type="Proteomes" id="UP001566132">
    <property type="component" value="Unassembled WGS sequence"/>
</dbReference>
<comment type="caution">
    <text evidence="2">The sequence shown here is derived from an EMBL/GenBank/DDBJ whole genome shotgun (WGS) entry which is preliminary data.</text>
</comment>
<dbReference type="InterPro" id="IPR039353">
    <property type="entry name" value="TF_Adf1"/>
</dbReference>
<dbReference type="PROSITE" id="PS51029">
    <property type="entry name" value="MADF"/>
    <property type="match status" value="1"/>
</dbReference>
<sequence>MLIDQKQFANFNNASLAFLISIIQNYEYLYDLSQKDYKNKLLKNRAWQEISEMTNMSVDECQRQWRNLRDRFTKEKRQLPSGSGMSEVNWEYFENMQFYNKYTRPRKTHTPIQNNIKTQEVRPSSACSSSSLTSWSSMNIILSPPAHSDTQEQRIEREDTDIESNQLDLLVETPKSLPNSTKLRTKRKAADEELQKVVEMAKKIAVSMERKPEESPNKTFSDYVRSRLNEMSPEKAKEKRKQIFLQLECE</sequence>
<dbReference type="PANTHER" id="PTHR12243">
    <property type="entry name" value="MADF DOMAIN TRANSCRIPTION FACTOR"/>
    <property type="match status" value="1"/>
</dbReference>
<keyword evidence="3" id="KW-1185">Reference proteome</keyword>